<evidence type="ECO:0000313" key="1">
    <source>
        <dbReference type="EMBL" id="GIY92348.1"/>
    </source>
</evidence>
<comment type="caution">
    <text evidence="1">The sequence shown here is derived from an EMBL/GenBank/DDBJ whole genome shotgun (WGS) entry which is preliminary data.</text>
</comment>
<protein>
    <submittedName>
        <fullName evidence="1">Uncharacterized protein</fullName>
    </submittedName>
</protein>
<dbReference type="Proteomes" id="UP001054945">
    <property type="component" value="Unassembled WGS sequence"/>
</dbReference>
<keyword evidence="2" id="KW-1185">Reference proteome</keyword>
<sequence length="68" mass="7800">MVRKPTTRFHCDFNVAVVLQRIRPWGLVTDQQNDATWFIAVLCKTEPHSRFLAVKMTSLSCAEFALGF</sequence>
<gene>
    <name evidence="1" type="ORF">CEXT_362641</name>
</gene>
<accession>A0AAV4XD34</accession>
<reference evidence="1 2" key="1">
    <citation type="submission" date="2021-06" db="EMBL/GenBank/DDBJ databases">
        <title>Caerostris extrusa draft genome.</title>
        <authorList>
            <person name="Kono N."/>
            <person name="Arakawa K."/>
        </authorList>
    </citation>
    <scope>NUCLEOTIDE SEQUENCE [LARGE SCALE GENOMIC DNA]</scope>
</reference>
<proteinExistence type="predicted"/>
<dbReference type="AlphaFoldDB" id="A0AAV4XD34"/>
<evidence type="ECO:0000313" key="2">
    <source>
        <dbReference type="Proteomes" id="UP001054945"/>
    </source>
</evidence>
<organism evidence="1 2">
    <name type="scientific">Caerostris extrusa</name>
    <name type="common">Bark spider</name>
    <name type="synonym">Caerostris bankana</name>
    <dbReference type="NCBI Taxonomy" id="172846"/>
    <lineage>
        <taxon>Eukaryota</taxon>
        <taxon>Metazoa</taxon>
        <taxon>Ecdysozoa</taxon>
        <taxon>Arthropoda</taxon>
        <taxon>Chelicerata</taxon>
        <taxon>Arachnida</taxon>
        <taxon>Araneae</taxon>
        <taxon>Araneomorphae</taxon>
        <taxon>Entelegynae</taxon>
        <taxon>Araneoidea</taxon>
        <taxon>Araneidae</taxon>
        <taxon>Caerostris</taxon>
    </lineage>
</organism>
<dbReference type="EMBL" id="BPLR01000128">
    <property type="protein sequence ID" value="GIY92348.1"/>
    <property type="molecule type" value="Genomic_DNA"/>
</dbReference>
<name>A0AAV4XD34_CAEEX</name>